<dbReference type="Pfam" id="PF00593">
    <property type="entry name" value="TonB_dep_Rec_b-barrel"/>
    <property type="match status" value="1"/>
</dbReference>
<comment type="caution">
    <text evidence="15">The sequence shown here is derived from an EMBL/GenBank/DDBJ whole genome shotgun (WGS) entry which is preliminary data.</text>
</comment>
<dbReference type="InterPro" id="IPR036942">
    <property type="entry name" value="Beta-barrel_TonB_sf"/>
</dbReference>
<keyword evidence="4 10" id="KW-1134">Transmembrane beta strand</keyword>
<dbReference type="InterPro" id="IPR039426">
    <property type="entry name" value="TonB-dep_rcpt-like"/>
</dbReference>
<evidence type="ECO:0000256" key="10">
    <source>
        <dbReference type="PROSITE-ProRule" id="PRU01360"/>
    </source>
</evidence>
<proteinExistence type="inferred from homology"/>
<comment type="subcellular location">
    <subcellularLocation>
        <location evidence="1 10">Cell outer membrane</location>
        <topology evidence="1 10">Multi-pass membrane protein</topology>
    </subcellularLocation>
</comment>
<keyword evidence="5 10" id="KW-0812">Transmembrane</keyword>
<keyword evidence="9 10" id="KW-0998">Cell outer membrane</keyword>
<evidence type="ECO:0000256" key="8">
    <source>
        <dbReference type="ARBA" id="ARBA00023170"/>
    </source>
</evidence>
<keyword evidence="8 15" id="KW-0675">Receptor</keyword>
<keyword evidence="7 10" id="KW-0472">Membrane</keyword>
<reference evidence="15" key="1">
    <citation type="submission" date="2023-09" db="EMBL/GenBank/DDBJ databases">
        <title>Paucibacter sp. APW11 Genome sequencing and assembly.</title>
        <authorList>
            <person name="Kim I."/>
        </authorList>
    </citation>
    <scope>NUCLEOTIDE SEQUENCE</scope>
    <source>
        <strain evidence="15">APW11</strain>
    </source>
</reference>
<evidence type="ECO:0000256" key="1">
    <source>
        <dbReference type="ARBA" id="ARBA00004571"/>
    </source>
</evidence>
<dbReference type="EMBL" id="JAVXZY010000012">
    <property type="protein sequence ID" value="MDT9002014.1"/>
    <property type="molecule type" value="Genomic_DNA"/>
</dbReference>
<feature type="domain" description="TonB-dependent receptor-like beta-barrel" evidence="13">
    <location>
        <begin position="421"/>
        <end position="903"/>
    </location>
</feature>
<evidence type="ECO:0000313" key="15">
    <source>
        <dbReference type="EMBL" id="MDT9002014.1"/>
    </source>
</evidence>
<evidence type="ECO:0000259" key="14">
    <source>
        <dbReference type="Pfam" id="PF07715"/>
    </source>
</evidence>
<evidence type="ECO:0000313" key="16">
    <source>
        <dbReference type="Proteomes" id="UP001246372"/>
    </source>
</evidence>
<dbReference type="Proteomes" id="UP001246372">
    <property type="component" value="Unassembled WGS sequence"/>
</dbReference>
<name>A0ABU3PHI7_9BURK</name>
<evidence type="ECO:0000256" key="11">
    <source>
        <dbReference type="RuleBase" id="RU003357"/>
    </source>
</evidence>
<evidence type="ECO:0000256" key="3">
    <source>
        <dbReference type="ARBA" id="ARBA00022448"/>
    </source>
</evidence>
<dbReference type="InterPro" id="IPR037066">
    <property type="entry name" value="Plug_dom_sf"/>
</dbReference>
<evidence type="ECO:0000259" key="13">
    <source>
        <dbReference type="Pfam" id="PF00593"/>
    </source>
</evidence>
<dbReference type="PANTHER" id="PTHR47234">
    <property type="match status" value="1"/>
</dbReference>
<organism evidence="15 16">
    <name type="scientific">Roseateles aquae</name>
    <dbReference type="NCBI Taxonomy" id="3077235"/>
    <lineage>
        <taxon>Bacteria</taxon>
        <taxon>Pseudomonadati</taxon>
        <taxon>Pseudomonadota</taxon>
        <taxon>Betaproteobacteria</taxon>
        <taxon>Burkholderiales</taxon>
        <taxon>Sphaerotilaceae</taxon>
        <taxon>Roseateles</taxon>
    </lineage>
</organism>
<dbReference type="Gene3D" id="2.170.130.10">
    <property type="entry name" value="TonB-dependent receptor, plug domain"/>
    <property type="match status" value="1"/>
</dbReference>
<evidence type="ECO:0000256" key="12">
    <source>
        <dbReference type="SAM" id="MobiDB-lite"/>
    </source>
</evidence>
<evidence type="ECO:0000256" key="2">
    <source>
        <dbReference type="ARBA" id="ARBA00009810"/>
    </source>
</evidence>
<accession>A0ABU3PHI7</accession>
<dbReference type="InterPro" id="IPR012910">
    <property type="entry name" value="Plug_dom"/>
</dbReference>
<dbReference type="SUPFAM" id="SSF56935">
    <property type="entry name" value="Porins"/>
    <property type="match status" value="1"/>
</dbReference>
<evidence type="ECO:0000256" key="5">
    <source>
        <dbReference type="ARBA" id="ARBA00022692"/>
    </source>
</evidence>
<evidence type="ECO:0000256" key="4">
    <source>
        <dbReference type="ARBA" id="ARBA00022452"/>
    </source>
</evidence>
<dbReference type="PANTHER" id="PTHR47234:SF1">
    <property type="entry name" value="TONB-DEPENDENT RECEPTOR"/>
    <property type="match status" value="1"/>
</dbReference>
<gene>
    <name evidence="15" type="ORF">RQP53_22240</name>
</gene>
<keyword evidence="6 11" id="KW-0798">TonB box</keyword>
<evidence type="ECO:0000256" key="9">
    <source>
        <dbReference type="ARBA" id="ARBA00023237"/>
    </source>
</evidence>
<protein>
    <submittedName>
        <fullName evidence="15">TonB-dependent receptor</fullName>
    </submittedName>
</protein>
<feature type="region of interest" description="Disordered" evidence="12">
    <location>
        <begin position="1"/>
        <end position="26"/>
    </location>
</feature>
<sequence length="938" mass="100843">MTSPASTTPGLAGPPGNTLGCGPAHPHKESLKMQTLFPNRLAPLALALSLAYALPQAALAQTPAAAEGGTAAAKSLEQVVVTGSRISRARAEGPNSVTVIKSEDLDKLGYKNVADALNALTENTGFTQGEDFGNTFTPAANAISLRGLGPNHTLTLINGRRIADYPTAYEGSVNFVNTANIPSALIDRIEILNGGASAIYGSDAIAGVVNIILKKQAQDLTLNIKGGGTQLGGGENLRAQLSGGLQGEKLSGVWGVELSARQPIWSRQRDFMADNTLKGAAPGVVFGRKDAASNKYIAPPAGSCEANAGLFEGSLAPATAKAGSFCGSGRTSPSYWTTQTGNTSSNFAAVLNYELSPAIELFAEGLLGFNSTENNTRGPAWTSAAAGPGYFRNSNSGKLEIWSRRIAPEEIGGAARFNREWRDVWHNLALGARGELGAGWNFEAVFNTSVYQNDTHTPRLLANVDEFFLGKQQGVDAKGIPIYAADAKRLYSALTPAEFDSIAGTSVGHNKAWTHNLSLNASGELSQLAGGPLRAALLAEAGSQGFSNRADPRLGQGVFYNTTQQAEVSGSRSRYALGAELNAPFTKQLTATLATRYDGYRFAGRSDGALTYNTGLEFRPTNELLLRAHHASSFRAPDMSYIFTAESRGYYASSSDYYRCAQAGQPLDTCEFVDLSPGFNYVKTGSRDLKSEKGKSWGLGLVWSPSQQFDISVDLWKIAIKDLVTDLDSDKILRDEAECRTGKQDAGSPSCVDAVRRVRRNPADAVVKPGEVIEIATNPINAARQSTHGFDISAKYGWKTADWGSFGATAKYTRVQAYHYAQFDGDVGANQVGTHDFSDWPSKLITTLSWQHGAWNHTLTGQRNGKLSSEDKKDWVGPYWNFNLSTGYQFNKKNSVSLIVNNLFGDIRKDPSATWPYYPVGYYLPHGRQFWLEYNRVL</sequence>
<dbReference type="Gene3D" id="2.40.170.20">
    <property type="entry name" value="TonB-dependent receptor, beta-barrel domain"/>
    <property type="match status" value="1"/>
</dbReference>
<dbReference type="PROSITE" id="PS52016">
    <property type="entry name" value="TONB_DEPENDENT_REC_3"/>
    <property type="match status" value="1"/>
</dbReference>
<keyword evidence="3 10" id="KW-0813">Transport</keyword>
<dbReference type="Pfam" id="PF07715">
    <property type="entry name" value="Plug"/>
    <property type="match status" value="1"/>
</dbReference>
<comment type="similarity">
    <text evidence="2 10 11">Belongs to the TonB-dependent receptor family.</text>
</comment>
<feature type="domain" description="TonB-dependent receptor plug" evidence="14">
    <location>
        <begin position="92"/>
        <end position="208"/>
    </location>
</feature>
<evidence type="ECO:0000256" key="7">
    <source>
        <dbReference type="ARBA" id="ARBA00023136"/>
    </source>
</evidence>
<dbReference type="InterPro" id="IPR000531">
    <property type="entry name" value="Beta-barrel_TonB"/>
</dbReference>
<evidence type="ECO:0000256" key="6">
    <source>
        <dbReference type="ARBA" id="ARBA00023077"/>
    </source>
</evidence>
<keyword evidence="16" id="KW-1185">Reference proteome</keyword>